<dbReference type="Pfam" id="PF03378">
    <property type="entry name" value="CAS_CSE1"/>
    <property type="match status" value="1"/>
</dbReference>
<protein>
    <submittedName>
        <fullName evidence="2">Importin-alpha export receptor</fullName>
    </submittedName>
</protein>
<organism evidence="2 3">
    <name type="scientific">Puccinia graminis f. sp. tritici</name>
    <dbReference type="NCBI Taxonomy" id="56615"/>
    <lineage>
        <taxon>Eukaryota</taxon>
        <taxon>Fungi</taxon>
        <taxon>Dikarya</taxon>
        <taxon>Basidiomycota</taxon>
        <taxon>Pucciniomycotina</taxon>
        <taxon>Pucciniomycetes</taxon>
        <taxon>Pucciniales</taxon>
        <taxon>Pucciniaceae</taxon>
        <taxon>Puccinia</taxon>
    </lineage>
</organism>
<evidence type="ECO:0000313" key="2">
    <source>
        <dbReference type="EMBL" id="KAA1099330.1"/>
    </source>
</evidence>
<evidence type="ECO:0000259" key="1">
    <source>
        <dbReference type="Pfam" id="PF03378"/>
    </source>
</evidence>
<keyword evidence="2" id="KW-0675">Receptor</keyword>
<dbReference type="Proteomes" id="UP000324748">
    <property type="component" value="Unassembled WGS sequence"/>
</dbReference>
<dbReference type="InterPro" id="IPR011989">
    <property type="entry name" value="ARM-like"/>
</dbReference>
<sequence>MEGVLLPAVASTPPKQRRVVALGHISLLTRARTLQCEAESRLYLPVLISVLRLFTLPQLKPTEDTAGENSELNVTDLEEHGYQVGFSRLGASETIGKRDPFSAMVDPRDALASGLVKAGEAQPGKIPALISQVPSEFATPYLQWLAAAGYQIK</sequence>
<name>A0A5B0PFB1_PUCGR</name>
<dbReference type="Gene3D" id="1.25.10.10">
    <property type="entry name" value="Leucine-rich Repeat Variant"/>
    <property type="match status" value="1"/>
</dbReference>
<accession>A0A5B0PFB1</accession>
<dbReference type="AlphaFoldDB" id="A0A5B0PFB1"/>
<dbReference type="EMBL" id="VSWC01000054">
    <property type="protein sequence ID" value="KAA1099330.1"/>
    <property type="molecule type" value="Genomic_DNA"/>
</dbReference>
<reference evidence="2 3" key="1">
    <citation type="submission" date="2019-05" db="EMBL/GenBank/DDBJ databases">
        <title>Emergence of the Ug99 lineage of the wheat stem rust pathogen through somatic hybridization.</title>
        <authorList>
            <person name="Li F."/>
            <person name="Upadhyaya N.M."/>
            <person name="Sperschneider J."/>
            <person name="Matny O."/>
            <person name="Nguyen-Phuc H."/>
            <person name="Mago R."/>
            <person name="Raley C."/>
            <person name="Miller M.E."/>
            <person name="Silverstein K.A.T."/>
            <person name="Henningsen E."/>
            <person name="Hirsch C.D."/>
            <person name="Visser B."/>
            <person name="Pretorius Z.A."/>
            <person name="Steffenson B.J."/>
            <person name="Schwessinger B."/>
            <person name="Dodds P.N."/>
            <person name="Figueroa M."/>
        </authorList>
    </citation>
    <scope>NUCLEOTIDE SEQUENCE [LARGE SCALE GENOMIC DNA]</scope>
    <source>
        <strain evidence="2">21-0</strain>
    </source>
</reference>
<proteinExistence type="predicted"/>
<dbReference type="OrthoDB" id="2501327at2759"/>
<comment type="caution">
    <text evidence="2">The sequence shown here is derived from an EMBL/GenBank/DDBJ whole genome shotgun (WGS) entry which is preliminary data.</text>
</comment>
<feature type="domain" description="Exportin-2 C-terminal" evidence="1">
    <location>
        <begin position="4"/>
        <end position="134"/>
    </location>
</feature>
<dbReference type="InterPro" id="IPR005043">
    <property type="entry name" value="XPO2_C"/>
</dbReference>
<evidence type="ECO:0000313" key="3">
    <source>
        <dbReference type="Proteomes" id="UP000324748"/>
    </source>
</evidence>
<gene>
    <name evidence="2" type="primary">CSE1_5</name>
    <name evidence="2" type="ORF">PGT21_003727</name>
</gene>
<dbReference type="GO" id="GO:0031267">
    <property type="term" value="F:small GTPase binding"/>
    <property type="evidence" value="ECO:0007669"/>
    <property type="project" value="InterPro"/>
</dbReference>
<keyword evidence="3" id="KW-1185">Reference proteome</keyword>